<evidence type="ECO:0000256" key="2">
    <source>
        <dbReference type="ARBA" id="ARBA00008335"/>
    </source>
</evidence>
<accession>A0ABT2ULT5</accession>
<dbReference type="InterPro" id="IPR036259">
    <property type="entry name" value="MFS_trans_sf"/>
</dbReference>
<dbReference type="EMBL" id="JAOQIO010000094">
    <property type="protein sequence ID" value="MCU6795610.1"/>
    <property type="molecule type" value="Genomic_DNA"/>
</dbReference>
<comment type="similarity">
    <text evidence="2">Belongs to the major facilitator superfamily.</text>
</comment>
<dbReference type="PANTHER" id="PTHR43271:SF2">
    <property type="entry name" value="BLL2771 PROTEIN"/>
    <property type="match status" value="1"/>
</dbReference>
<sequence length="398" mass="42519">MTEWVAKQRKSLANNYPLMTGILVWCSLIVVSSLYITLPLVSVFASSFHVTPSTAAWTSSAFSFFYAIGFLLFSPLSDRYGRKQMMMSGLVALLLITPTLGFVTNLSSLIVLRAVQGLAAATFAPAVLAYVVEMFPAHKRVTTIGFVSTGFLLAGIAGQLFSSIISQSFGWPYVFYFLGGLYLLCAILLGRLVPKGVIHQTTAGARAPLKQMAAVLFRKSLFVCYIITVTLLFSFVGMYTALGSYLTQTPFQLNPDQILLVRAAGILGMILSLFAGRLVAKFGVKRVLQAGLGLAAAGLSIVGFSSNLSILIVMSVIFVGGISVTVPTLISLVGSTAGHARGTAISLYSFILFIGATLGPIVVLSLLKIGSYFLTFEALAVVLCIALCSSFFIKIQEV</sequence>
<feature type="transmembrane region" description="Helical" evidence="8">
    <location>
        <begin position="110"/>
        <end position="132"/>
    </location>
</feature>
<dbReference type="CDD" id="cd17324">
    <property type="entry name" value="MFS_NepI_like"/>
    <property type="match status" value="1"/>
</dbReference>
<keyword evidence="11" id="KW-1185">Reference proteome</keyword>
<protein>
    <submittedName>
        <fullName evidence="10">MFS transporter</fullName>
    </submittedName>
</protein>
<feature type="transmembrane region" description="Helical" evidence="8">
    <location>
        <begin position="345"/>
        <end position="367"/>
    </location>
</feature>
<evidence type="ECO:0000256" key="3">
    <source>
        <dbReference type="ARBA" id="ARBA00022448"/>
    </source>
</evidence>
<feature type="transmembrane region" description="Helical" evidence="8">
    <location>
        <begin position="220"/>
        <end position="239"/>
    </location>
</feature>
<feature type="transmembrane region" description="Helical" evidence="8">
    <location>
        <begin position="373"/>
        <end position="393"/>
    </location>
</feature>
<keyword evidence="3" id="KW-0813">Transport</keyword>
<evidence type="ECO:0000256" key="7">
    <source>
        <dbReference type="ARBA" id="ARBA00023136"/>
    </source>
</evidence>
<dbReference type="Pfam" id="PF07690">
    <property type="entry name" value="MFS_1"/>
    <property type="match status" value="2"/>
</dbReference>
<feature type="transmembrane region" description="Helical" evidence="8">
    <location>
        <begin position="171"/>
        <end position="190"/>
    </location>
</feature>
<feature type="transmembrane region" description="Helical" evidence="8">
    <location>
        <begin position="310"/>
        <end position="333"/>
    </location>
</feature>
<dbReference type="RefSeq" id="WP_262686557.1">
    <property type="nucleotide sequence ID" value="NZ_JAOQIO010000094.1"/>
</dbReference>
<keyword evidence="6 8" id="KW-1133">Transmembrane helix</keyword>
<feature type="transmembrane region" description="Helical" evidence="8">
    <location>
        <begin position="287"/>
        <end position="304"/>
    </location>
</feature>
<feature type="transmembrane region" description="Helical" evidence="8">
    <location>
        <begin position="144"/>
        <end position="165"/>
    </location>
</feature>
<keyword evidence="7 8" id="KW-0472">Membrane</keyword>
<dbReference type="InterPro" id="IPR011701">
    <property type="entry name" value="MFS"/>
</dbReference>
<evidence type="ECO:0000256" key="4">
    <source>
        <dbReference type="ARBA" id="ARBA00022475"/>
    </source>
</evidence>
<keyword evidence="4" id="KW-1003">Cell membrane</keyword>
<feature type="transmembrane region" description="Helical" evidence="8">
    <location>
        <begin position="21"/>
        <end position="48"/>
    </location>
</feature>
<comment type="subcellular location">
    <subcellularLocation>
        <location evidence="1">Cell membrane</location>
        <topology evidence="1">Multi-pass membrane protein</topology>
    </subcellularLocation>
</comment>
<feature type="transmembrane region" description="Helical" evidence="8">
    <location>
        <begin position="259"/>
        <end position="280"/>
    </location>
</feature>
<evidence type="ECO:0000256" key="8">
    <source>
        <dbReference type="SAM" id="Phobius"/>
    </source>
</evidence>
<reference evidence="10 11" key="1">
    <citation type="submission" date="2022-09" db="EMBL/GenBank/DDBJ databases">
        <authorList>
            <person name="Han X.L."/>
            <person name="Wang Q."/>
            <person name="Lu T."/>
        </authorList>
    </citation>
    <scope>NUCLEOTIDE SEQUENCE [LARGE SCALE GENOMIC DNA]</scope>
    <source>
        <strain evidence="10 11">WQ 127069</strain>
    </source>
</reference>
<evidence type="ECO:0000256" key="6">
    <source>
        <dbReference type="ARBA" id="ARBA00022989"/>
    </source>
</evidence>
<dbReference type="InterPro" id="IPR020846">
    <property type="entry name" value="MFS_dom"/>
</dbReference>
<dbReference type="Gene3D" id="1.20.1250.20">
    <property type="entry name" value="MFS general substrate transporter like domains"/>
    <property type="match status" value="1"/>
</dbReference>
<evidence type="ECO:0000313" key="10">
    <source>
        <dbReference type="EMBL" id="MCU6795610.1"/>
    </source>
</evidence>
<evidence type="ECO:0000256" key="1">
    <source>
        <dbReference type="ARBA" id="ARBA00004651"/>
    </source>
</evidence>
<name>A0ABT2ULT5_9BACL</name>
<dbReference type="SUPFAM" id="SSF103473">
    <property type="entry name" value="MFS general substrate transporter"/>
    <property type="match status" value="1"/>
</dbReference>
<evidence type="ECO:0000313" key="11">
    <source>
        <dbReference type="Proteomes" id="UP001652445"/>
    </source>
</evidence>
<proteinExistence type="inferred from homology"/>
<keyword evidence="5 8" id="KW-0812">Transmembrane</keyword>
<feature type="transmembrane region" description="Helical" evidence="8">
    <location>
        <begin position="54"/>
        <end position="73"/>
    </location>
</feature>
<organism evidence="10 11">
    <name type="scientific">Paenibacillus baimaensis</name>
    <dbReference type="NCBI Taxonomy" id="2982185"/>
    <lineage>
        <taxon>Bacteria</taxon>
        <taxon>Bacillati</taxon>
        <taxon>Bacillota</taxon>
        <taxon>Bacilli</taxon>
        <taxon>Bacillales</taxon>
        <taxon>Paenibacillaceae</taxon>
        <taxon>Paenibacillus</taxon>
    </lineage>
</organism>
<evidence type="ECO:0000256" key="5">
    <source>
        <dbReference type="ARBA" id="ARBA00022692"/>
    </source>
</evidence>
<comment type="caution">
    <text evidence="10">The sequence shown here is derived from an EMBL/GenBank/DDBJ whole genome shotgun (WGS) entry which is preliminary data.</text>
</comment>
<gene>
    <name evidence="10" type="ORF">OB236_26200</name>
</gene>
<feature type="domain" description="Major facilitator superfamily (MFS) profile" evidence="9">
    <location>
        <begin position="19"/>
        <end position="398"/>
    </location>
</feature>
<feature type="transmembrane region" description="Helical" evidence="8">
    <location>
        <begin position="85"/>
        <end position="104"/>
    </location>
</feature>
<dbReference type="PANTHER" id="PTHR43271">
    <property type="entry name" value="BLL2771 PROTEIN"/>
    <property type="match status" value="1"/>
</dbReference>
<evidence type="ECO:0000259" key="9">
    <source>
        <dbReference type="PROSITE" id="PS50850"/>
    </source>
</evidence>
<dbReference type="Proteomes" id="UP001652445">
    <property type="component" value="Unassembled WGS sequence"/>
</dbReference>
<dbReference type="PROSITE" id="PS50850">
    <property type="entry name" value="MFS"/>
    <property type="match status" value="1"/>
</dbReference>